<sequence>MTAIDLETMHGIAPVINALPGEPVPYYLASGEGLRYESGGQLWTVIARSSDTGGLFDAAFILGPRGTGAPFHSLPAHQRSYQVFEGSVQFWLPGQSRILVPGDSIHVPEGTPVAYRFLSHLTKVLFYSAPGGALDALAGSGTEVERHVYSASGSPNRLILPADARVHDLPLTDAQDVWDDQLPGGTEAYFLRSGTGDRLGWPDAVNAYGARGRNTGGRYLAVNTLAAPQPYIIRHFHRQHTENFLCVSGRIWLWANGQELLLTPGDFLHAPAGTVHSFAIEAHNTGMLGILTSDVFEPFFDVTGIETEDLVHTEGLIDPSVVMGGMKANPDLDVVVVGGPPERVRAAGL</sequence>
<dbReference type="SUPFAM" id="SSF51182">
    <property type="entry name" value="RmlC-like cupins"/>
    <property type="match status" value="1"/>
</dbReference>
<gene>
    <name evidence="2" type="ORF">GCM10023081_18930</name>
</gene>
<evidence type="ECO:0000313" key="3">
    <source>
        <dbReference type="Proteomes" id="UP001500752"/>
    </source>
</evidence>
<dbReference type="InterPro" id="IPR014710">
    <property type="entry name" value="RmlC-like_jellyroll"/>
</dbReference>
<name>A0ABP7C8K0_9MICC</name>
<dbReference type="PANTHER" id="PTHR36440">
    <property type="entry name" value="PUTATIVE (AFU_ORTHOLOGUE AFUA_8G07350)-RELATED"/>
    <property type="match status" value="1"/>
</dbReference>
<dbReference type="EMBL" id="BAABEO010000011">
    <property type="protein sequence ID" value="GAA3681020.1"/>
    <property type="molecule type" value="Genomic_DNA"/>
</dbReference>
<dbReference type="PANTHER" id="PTHR36440:SF1">
    <property type="entry name" value="PUTATIVE (AFU_ORTHOLOGUE AFUA_8G07350)-RELATED"/>
    <property type="match status" value="1"/>
</dbReference>
<keyword evidence="3" id="KW-1185">Reference proteome</keyword>
<dbReference type="Pfam" id="PF07883">
    <property type="entry name" value="Cupin_2"/>
    <property type="match status" value="1"/>
</dbReference>
<evidence type="ECO:0000313" key="2">
    <source>
        <dbReference type="EMBL" id="GAA3681020.1"/>
    </source>
</evidence>
<reference evidence="3" key="1">
    <citation type="journal article" date="2019" name="Int. J. Syst. Evol. Microbiol.">
        <title>The Global Catalogue of Microorganisms (GCM) 10K type strain sequencing project: providing services to taxonomists for standard genome sequencing and annotation.</title>
        <authorList>
            <consortium name="The Broad Institute Genomics Platform"/>
            <consortium name="The Broad Institute Genome Sequencing Center for Infectious Disease"/>
            <person name="Wu L."/>
            <person name="Ma J."/>
        </authorList>
    </citation>
    <scope>NUCLEOTIDE SEQUENCE [LARGE SCALE GENOMIC DNA]</scope>
    <source>
        <strain evidence="3">JCM 30742</strain>
    </source>
</reference>
<dbReference type="InterPro" id="IPR053146">
    <property type="entry name" value="QDO-like"/>
</dbReference>
<accession>A0ABP7C8K0</accession>
<organism evidence="2 3">
    <name type="scientific">Arthrobacter ginkgonis</name>
    <dbReference type="NCBI Taxonomy" id="1630594"/>
    <lineage>
        <taxon>Bacteria</taxon>
        <taxon>Bacillati</taxon>
        <taxon>Actinomycetota</taxon>
        <taxon>Actinomycetes</taxon>
        <taxon>Micrococcales</taxon>
        <taxon>Micrococcaceae</taxon>
        <taxon>Arthrobacter</taxon>
    </lineage>
</organism>
<proteinExistence type="predicted"/>
<dbReference type="InterPro" id="IPR011051">
    <property type="entry name" value="RmlC_Cupin_sf"/>
</dbReference>
<dbReference type="Gene3D" id="2.60.120.10">
    <property type="entry name" value="Jelly Rolls"/>
    <property type="match status" value="2"/>
</dbReference>
<dbReference type="RefSeq" id="WP_345150298.1">
    <property type="nucleotide sequence ID" value="NZ_BAABEO010000011.1"/>
</dbReference>
<protein>
    <submittedName>
        <fullName evidence="2">Cupin domain-containing protein</fullName>
    </submittedName>
</protein>
<dbReference type="Proteomes" id="UP001500752">
    <property type="component" value="Unassembled WGS sequence"/>
</dbReference>
<dbReference type="CDD" id="cd02215">
    <property type="entry name" value="cupin_QDO_N_C"/>
    <property type="match status" value="2"/>
</dbReference>
<feature type="domain" description="Cupin type-2" evidence="1">
    <location>
        <begin position="229"/>
        <end position="280"/>
    </location>
</feature>
<dbReference type="InterPro" id="IPR013096">
    <property type="entry name" value="Cupin_2"/>
</dbReference>
<comment type="caution">
    <text evidence="2">The sequence shown here is derived from an EMBL/GenBank/DDBJ whole genome shotgun (WGS) entry which is preliminary data.</text>
</comment>
<evidence type="ECO:0000259" key="1">
    <source>
        <dbReference type="Pfam" id="PF07883"/>
    </source>
</evidence>